<evidence type="ECO:0000256" key="5">
    <source>
        <dbReference type="ARBA" id="ARBA00048336"/>
    </source>
</evidence>
<dbReference type="GO" id="GO:0004722">
    <property type="term" value="F:protein serine/threonine phosphatase activity"/>
    <property type="evidence" value="ECO:0007669"/>
    <property type="project" value="UniProtKB-EC"/>
</dbReference>
<evidence type="ECO:0000259" key="8">
    <source>
        <dbReference type="PROSITE" id="PS50054"/>
    </source>
</evidence>
<dbReference type="SMART" id="SM00404">
    <property type="entry name" value="PTPc_motif"/>
    <property type="match status" value="1"/>
</dbReference>
<evidence type="ECO:0000313" key="10">
    <source>
        <dbReference type="EMBL" id="KAK7505300.1"/>
    </source>
</evidence>
<comment type="function">
    <text evidence="7">Dual specificity phosphatase able to dephosphorylate phosphotyrosine, phosphoserine and phosphothreonine residues, with a preference for phosphotyrosine as a substrate.</text>
</comment>
<feature type="domain" description="Tyrosine-protein phosphatase" evidence="8">
    <location>
        <begin position="48"/>
        <end position="198"/>
    </location>
</feature>
<keyword evidence="3 7" id="KW-0904">Protein phosphatase</keyword>
<dbReference type="PANTHER" id="PTHR45682:SF1">
    <property type="entry name" value="DUAL SPECIFICITY PROTEIN PHOSPHATASE 3"/>
    <property type="match status" value="1"/>
</dbReference>
<reference evidence="10 11" key="1">
    <citation type="journal article" date="2023" name="Sci. Data">
        <title>Genome assembly of the Korean intertidal mud-creeper Batillaria attramentaria.</title>
        <authorList>
            <person name="Patra A.K."/>
            <person name="Ho P.T."/>
            <person name="Jun S."/>
            <person name="Lee S.J."/>
            <person name="Kim Y."/>
            <person name="Won Y.J."/>
        </authorList>
    </citation>
    <scope>NUCLEOTIDE SEQUENCE [LARGE SCALE GENOMIC DNA]</scope>
    <source>
        <strain evidence="10">Wonlab-2016</strain>
    </source>
</reference>
<comment type="catalytic activity">
    <reaction evidence="7">
        <text>O-phospho-L-tyrosyl-[protein] + H2O = L-tyrosyl-[protein] + phosphate</text>
        <dbReference type="Rhea" id="RHEA:10684"/>
        <dbReference type="Rhea" id="RHEA-COMP:10136"/>
        <dbReference type="Rhea" id="RHEA-COMP:20101"/>
        <dbReference type="ChEBI" id="CHEBI:15377"/>
        <dbReference type="ChEBI" id="CHEBI:43474"/>
        <dbReference type="ChEBI" id="CHEBI:46858"/>
        <dbReference type="ChEBI" id="CHEBI:61978"/>
        <dbReference type="EC" id="3.1.3.48"/>
    </reaction>
</comment>
<evidence type="ECO:0000259" key="9">
    <source>
        <dbReference type="PROSITE" id="PS50056"/>
    </source>
</evidence>
<dbReference type="PROSITE" id="PS50054">
    <property type="entry name" value="TYR_PHOSPHATASE_DUAL"/>
    <property type="match status" value="1"/>
</dbReference>
<evidence type="ECO:0000256" key="2">
    <source>
        <dbReference type="ARBA" id="ARBA00022801"/>
    </source>
</evidence>
<evidence type="ECO:0000256" key="3">
    <source>
        <dbReference type="ARBA" id="ARBA00022912"/>
    </source>
</evidence>
<proteinExistence type="inferred from homology"/>
<dbReference type="PRINTS" id="PR01909">
    <property type="entry name" value="ADSPHPHTASEA"/>
</dbReference>
<dbReference type="AlphaFoldDB" id="A0ABD0M0I9"/>
<dbReference type="InterPro" id="IPR016130">
    <property type="entry name" value="Tyr_Pase_AS"/>
</dbReference>
<sequence>MATGADPIDLKLYHDLKDVLQKSSSTSSKAPPKPGAFTLFNFPEAPKNPYDLVYDGIYLGGASVARKPDVLKSLGVTHVVNAAHGSKYNQIDTSPEYYQEADITFHGIPALDIMTYKILPHLRPPAEFMQKARQNGGVLYVHCQQGVSRSATVILAYLMLHQDYQLLDAVRTLREKREIFPNDGFLKQLCVLDKELKKS</sequence>
<dbReference type="InterPro" id="IPR003595">
    <property type="entry name" value="Tyr_Pase_cat"/>
</dbReference>
<comment type="catalytic activity">
    <reaction evidence="5 7">
        <text>O-phospho-L-threonyl-[protein] + H2O = L-threonyl-[protein] + phosphate</text>
        <dbReference type="Rhea" id="RHEA:47004"/>
        <dbReference type="Rhea" id="RHEA-COMP:11060"/>
        <dbReference type="Rhea" id="RHEA-COMP:11605"/>
        <dbReference type="ChEBI" id="CHEBI:15377"/>
        <dbReference type="ChEBI" id="CHEBI:30013"/>
        <dbReference type="ChEBI" id="CHEBI:43474"/>
        <dbReference type="ChEBI" id="CHEBI:61977"/>
        <dbReference type="EC" id="3.1.3.16"/>
    </reaction>
</comment>
<gene>
    <name evidence="10" type="ORF">BaRGS_00003462</name>
</gene>
<dbReference type="PANTHER" id="PTHR45682">
    <property type="entry name" value="AGAP008228-PA"/>
    <property type="match status" value="1"/>
</dbReference>
<evidence type="ECO:0000256" key="6">
    <source>
        <dbReference type="PIRSR" id="PIRSR620405-1"/>
    </source>
</evidence>
<evidence type="ECO:0000313" key="11">
    <source>
        <dbReference type="Proteomes" id="UP001519460"/>
    </source>
</evidence>
<protein>
    <recommendedName>
        <fullName evidence="7">Dual specificity protein phosphatase</fullName>
        <ecNumber evidence="7">3.1.3.16</ecNumber>
        <ecNumber evidence="7">3.1.3.48</ecNumber>
    </recommendedName>
</protein>
<comment type="similarity">
    <text evidence="1 7">Belongs to the protein-tyrosine phosphatase family. Non-receptor class dual specificity subfamily.</text>
</comment>
<name>A0ABD0M0I9_9CAEN</name>
<dbReference type="GO" id="GO:0004725">
    <property type="term" value="F:protein tyrosine phosphatase activity"/>
    <property type="evidence" value="ECO:0007669"/>
    <property type="project" value="UniProtKB-EC"/>
</dbReference>
<dbReference type="EMBL" id="JACVVK020000011">
    <property type="protein sequence ID" value="KAK7505300.1"/>
    <property type="molecule type" value="Genomic_DNA"/>
</dbReference>
<dbReference type="Proteomes" id="UP001519460">
    <property type="component" value="Unassembled WGS sequence"/>
</dbReference>
<dbReference type="PROSITE" id="PS50056">
    <property type="entry name" value="TYR_PHOSPHATASE_2"/>
    <property type="match status" value="1"/>
</dbReference>
<dbReference type="SMART" id="SM00195">
    <property type="entry name" value="DSPc"/>
    <property type="match status" value="1"/>
</dbReference>
<evidence type="ECO:0000256" key="1">
    <source>
        <dbReference type="ARBA" id="ARBA00008601"/>
    </source>
</evidence>
<dbReference type="InterPro" id="IPR029021">
    <property type="entry name" value="Prot-tyrosine_phosphatase-like"/>
</dbReference>
<dbReference type="Gene3D" id="3.90.190.10">
    <property type="entry name" value="Protein tyrosine phosphatase superfamily"/>
    <property type="match status" value="1"/>
</dbReference>
<dbReference type="EC" id="3.1.3.48" evidence="7"/>
<dbReference type="PROSITE" id="PS00383">
    <property type="entry name" value="TYR_PHOSPHATASE_1"/>
    <property type="match status" value="1"/>
</dbReference>
<feature type="domain" description="Tyrosine specific protein phosphatases" evidence="9">
    <location>
        <begin position="120"/>
        <end position="177"/>
    </location>
</feature>
<dbReference type="SUPFAM" id="SSF52799">
    <property type="entry name" value="(Phosphotyrosine protein) phosphatases II"/>
    <property type="match status" value="1"/>
</dbReference>
<dbReference type="EC" id="3.1.3.16" evidence="7"/>
<dbReference type="PRINTS" id="PR01908">
    <property type="entry name" value="ADSPHPHTASE"/>
</dbReference>
<feature type="active site" description="Phosphocysteine intermediate" evidence="6">
    <location>
        <position position="143"/>
    </location>
</feature>
<organism evidence="10 11">
    <name type="scientific">Batillaria attramentaria</name>
    <dbReference type="NCBI Taxonomy" id="370345"/>
    <lineage>
        <taxon>Eukaryota</taxon>
        <taxon>Metazoa</taxon>
        <taxon>Spiralia</taxon>
        <taxon>Lophotrochozoa</taxon>
        <taxon>Mollusca</taxon>
        <taxon>Gastropoda</taxon>
        <taxon>Caenogastropoda</taxon>
        <taxon>Sorbeoconcha</taxon>
        <taxon>Cerithioidea</taxon>
        <taxon>Batillariidae</taxon>
        <taxon>Batillaria</taxon>
    </lineage>
</organism>
<dbReference type="InterPro" id="IPR000340">
    <property type="entry name" value="Dual-sp_phosphatase_cat-dom"/>
</dbReference>
<comment type="catalytic activity">
    <reaction evidence="4 7">
        <text>O-phospho-L-seryl-[protein] + H2O = L-seryl-[protein] + phosphate</text>
        <dbReference type="Rhea" id="RHEA:20629"/>
        <dbReference type="Rhea" id="RHEA-COMP:9863"/>
        <dbReference type="Rhea" id="RHEA-COMP:11604"/>
        <dbReference type="ChEBI" id="CHEBI:15377"/>
        <dbReference type="ChEBI" id="CHEBI:29999"/>
        <dbReference type="ChEBI" id="CHEBI:43474"/>
        <dbReference type="ChEBI" id="CHEBI:83421"/>
        <dbReference type="EC" id="3.1.3.16"/>
    </reaction>
</comment>
<keyword evidence="2 7" id="KW-0378">Hydrolase</keyword>
<dbReference type="GO" id="GO:0008138">
    <property type="term" value="F:protein tyrosine/serine/threonine phosphatase activity"/>
    <property type="evidence" value="ECO:0007669"/>
    <property type="project" value="UniProtKB-UniRule"/>
</dbReference>
<dbReference type="Pfam" id="PF00782">
    <property type="entry name" value="DSPc"/>
    <property type="match status" value="1"/>
</dbReference>
<evidence type="ECO:0000256" key="7">
    <source>
        <dbReference type="RuleBase" id="RU366038"/>
    </source>
</evidence>
<dbReference type="InterPro" id="IPR000387">
    <property type="entry name" value="Tyr_Pase_dom"/>
</dbReference>
<evidence type="ECO:0000256" key="4">
    <source>
        <dbReference type="ARBA" id="ARBA00047761"/>
    </source>
</evidence>
<comment type="caution">
    <text evidence="10">The sequence shown here is derived from an EMBL/GenBank/DDBJ whole genome shotgun (WGS) entry which is preliminary data.</text>
</comment>
<dbReference type="InterPro" id="IPR020405">
    <property type="entry name" value="Atypical_DUSP_subfamA"/>
</dbReference>
<keyword evidence="11" id="KW-1185">Reference proteome</keyword>
<accession>A0ABD0M0I9</accession>
<dbReference type="InterPro" id="IPR020422">
    <property type="entry name" value="TYR_PHOSPHATASE_DUAL_dom"/>
</dbReference>